<evidence type="ECO:0000256" key="6">
    <source>
        <dbReference type="ARBA" id="ARBA00022989"/>
    </source>
</evidence>
<evidence type="ECO:0000256" key="7">
    <source>
        <dbReference type="ARBA" id="ARBA00023136"/>
    </source>
</evidence>
<feature type="transmembrane region" description="Helical" evidence="8">
    <location>
        <begin position="213"/>
        <end position="233"/>
    </location>
</feature>
<dbReference type="RefSeq" id="WP_340345285.1">
    <property type="nucleotide sequence ID" value="NZ_JBBKZT010000013.1"/>
</dbReference>
<evidence type="ECO:0000259" key="9">
    <source>
        <dbReference type="PROSITE" id="PS50928"/>
    </source>
</evidence>
<dbReference type="InterPro" id="IPR035906">
    <property type="entry name" value="MetI-like_sf"/>
</dbReference>
<keyword evidence="3" id="KW-1003">Cell membrane</keyword>
<comment type="subcellular location">
    <subcellularLocation>
        <location evidence="1">Cell inner membrane</location>
        <topology evidence="1">Multi-pass membrane protein</topology>
    </subcellularLocation>
    <subcellularLocation>
        <location evidence="8">Cell membrane</location>
        <topology evidence="8">Multi-pass membrane protein</topology>
    </subcellularLocation>
</comment>
<keyword evidence="4" id="KW-0997">Cell inner membrane</keyword>
<dbReference type="Gene3D" id="1.10.3720.10">
    <property type="entry name" value="MetI-like"/>
    <property type="match status" value="1"/>
</dbReference>
<reference evidence="10 11" key="1">
    <citation type="submission" date="2024-03" db="EMBL/GenBank/DDBJ databases">
        <title>Novel species of the genus Variovorax.</title>
        <authorList>
            <person name="Liu Q."/>
            <person name="Xin Y.-H."/>
        </authorList>
    </citation>
    <scope>NUCLEOTIDE SEQUENCE [LARGE SCALE GENOMIC DNA]</scope>
    <source>
        <strain evidence="10 11">KACC 18900</strain>
    </source>
</reference>
<evidence type="ECO:0000256" key="4">
    <source>
        <dbReference type="ARBA" id="ARBA00022519"/>
    </source>
</evidence>
<dbReference type="Proteomes" id="UP001385892">
    <property type="component" value="Unassembled WGS sequence"/>
</dbReference>
<feature type="transmembrane region" description="Helical" evidence="8">
    <location>
        <begin position="239"/>
        <end position="258"/>
    </location>
</feature>
<dbReference type="PROSITE" id="PS50928">
    <property type="entry name" value="ABC_TM1"/>
    <property type="match status" value="1"/>
</dbReference>
<keyword evidence="7 8" id="KW-0472">Membrane</keyword>
<dbReference type="CDD" id="cd06261">
    <property type="entry name" value="TM_PBP2"/>
    <property type="match status" value="1"/>
</dbReference>
<keyword evidence="2 8" id="KW-0813">Transport</keyword>
<evidence type="ECO:0000256" key="5">
    <source>
        <dbReference type="ARBA" id="ARBA00022692"/>
    </source>
</evidence>
<name>A0ABU8WTA2_9BURK</name>
<feature type="transmembrane region" description="Helical" evidence="8">
    <location>
        <begin position="103"/>
        <end position="123"/>
    </location>
</feature>
<evidence type="ECO:0000256" key="2">
    <source>
        <dbReference type="ARBA" id="ARBA00022448"/>
    </source>
</evidence>
<keyword evidence="11" id="KW-1185">Reference proteome</keyword>
<dbReference type="PANTHER" id="PTHR43357">
    <property type="entry name" value="INNER MEMBRANE ABC TRANSPORTER PERMEASE PROTEIN YDCV"/>
    <property type="match status" value="1"/>
</dbReference>
<comment type="similarity">
    <text evidence="8">Belongs to the binding-protein-dependent transport system permease family.</text>
</comment>
<proteinExistence type="inferred from homology"/>
<dbReference type="PANTHER" id="PTHR43357:SF4">
    <property type="entry name" value="INNER MEMBRANE ABC TRANSPORTER PERMEASE PROTEIN YDCV"/>
    <property type="match status" value="1"/>
</dbReference>
<keyword evidence="6 8" id="KW-1133">Transmembrane helix</keyword>
<accession>A0ABU8WTA2</accession>
<organism evidence="10 11">
    <name type="scientific">Variovorax rhizosphaerae</name>
    <dbReference type="NCBI Taxonomy" id="1836200"/>
    <lineage>
        <taxon>Bacteria</taxon>
        <taxon>Pseudomonadati</taxon>
        <taxon>Pseudomonadota</taxon>
        <taxon>Betaproteobacteria</taxon>
        <taxon>Burkholderiales</taxon>
        <taxon>Comamonadaceae</taxon>
        <taxon>Variovorax</taxon>
    </lineage>
</organism>
<gene>
    <name evidence="10" type="ORF">WKW82_25725</name>
</gene>
<evidence type="ECO:0000313" key="11">
    <source>
        <dbReference type="Proteomes" id="UP001385892"/>
    </source>
</evidence>
<feature type="transmembrane region" description="Helical" evidence="8">
    <location>
        <begin position="71"/>
        <end position="91"/>
    </location>
</feature>
<feature type="transmembrane region" description="Helical" evidence="8">
    <location>
        <begin position="135"/>
        <end position="155"/>
    </location>
</feature>
<dbReference type="Pfam" id="PF00528">
    <property type="entry name" value="BPD_transp_1"/>
    <property type="match status" value="1"/>
</dbReference>
<comment type="caution">
    <text evidence="10">The sequence shown here is derived from an EMBL/GenBank/DDBJ whole genome shotgun (WGS) entry which is preliminary data.</text>
</comment>
<keyword evidence="5 8" id="KW-0812">Transmembrane</keyword>
<protein>
    <submittedName>
        <fullName evidence="10">ABC transporter permease</fullName>
    </submittedName>
</protein>
<dbReference type="SUPFAM" id="SSF161098">
    <property type="entry name" value="MetI-like"/>
    <property type="match status" value="1"/>
</dbReference>
<feature type="domain" description="ABC transmembrane type-1" evidence="9">
    <location>
        <begin position="65"/>
        <end position="259"/>
    </location>
</feature>
<dbReference type="EMBL" id="JBBKZT010000013">
    <property type="protein sequence ID" value="MEJ8850070.1"/>
    <property type="molecule type" value="Genomic_DNA"/>
</dbReference>
<evidence type="ECO:0000256" key="3">
    <source>
        <dbReference type="ARBA" id="ARBA00022475"/>
    </source>
</evidence>
<evidence type="ECO:0000313" key="10">
    <source>
        <dbReference type="EMBL" id="MEJ8850070.1"/>
    </source>
</evidence>
<evidence type="ECO:0000256" key="8">
    <source>
        <dbReference type="RuleBase" id="RU363032"/>
    </source>
</evidence>
<sequence>MSSEFYLRMARKFAVLLAYFLMLAPVATVIAISFFNQEMVSFPPNGFTLTWYENAWAKKEFANGFLTSLRIALLATIIGVPLGTAAALGLNRSDIKGKGALNTLLLSPLAVPGVVLGTALYMFFVRLENVVNGEIIATTSSLVVAHVMLTIPWTIRLVGASLINFDRSAEEAATNLGASSFTVFRRVTLPLLKPSLVAASVFSFIASFENLELSLLLVGPGVTTLPVAMMSYLEFRVDPTVSAVATVQILLVALMLFITDRFVKLTKVI</sequence>
<evidence type="ECO:0000256" key="1">
    <source>
        <dbReference type="ARBA" id="ARBA00004429"/>
    </source>
</evidence>
<dbReference type="InterPro" id="IPR000515">
    <property type="entry name" value="MetI-like"/>
</dbReference>